<dbReference type="Proteomes" id="UP000000577">
    <property type="component" value="Chromosome"/>
</dbReference>
<dbReference type="InParanoid" id="Q74F18"/>
<dbReference type="EnsemblBacteria" id="AAR34121">
    <property type="protein sequence ID" value="AAR34121"/>
    <property type="gene ID" value="GSU0791"/>
</dbReference>
<dbReference type="RefSeq" id="WP_010941456.1">
    <property type="nucleotide sequence ID" value="NC_002939.5"/>
</dbReference>
<dbReference type="HOGENOM" id="CLU_2273344_0_0_7"/>
<dbReference type="STRING" id="243231.GSU0791"/>
<gene>
    <name evidence="1" type="ordered locus">GSU0791</name>
</gene>
<sequence>MKFPRLVPSKIKRHGLLLDRPASDPLPCKTCDGACCRAFPSVPISWPEYERLHALGATRLHFSLTGRHLLLIENGCEFLADGRCAIYPDRPDVCRRFICEEC</sequence>
<dbReference type="InterPro" id="IPR005358">
    <property type="entry name" value="Puta_zinc/iron-chelating_dom"/>
</dbReference>
<accession>Q74F18</accession>
<reference evidence="1 2" key="2">
    <citation type="journal article" date="2012" name="BMC Genomics">
        <title>Comparative genomic analysis of Geobacter sulfurreducens KN400, a strain with enhanced capacity for extracellular electron transfer and electricity production.</title>
        <authorList>
            <person name="Butler J.E."/>
            <person name="Young N.D."/>
            <person name="Aklujkar M."/>
            <person name="Lovley D.R."/>
        </authorList>
    </citation>
    <scope>NUCLEOTIDE SEQUENCE [LARGE SCALE GENOMIC DNA]</scope>
    <source>
        <strain evidence="2">ATCC 51573 / DSM 12127 / PCA</strain>
    </source>
</reference>
<dbReference type="AlphaFoldDB" id="Q74F18"/>
<dbReference type="KEGG" id="gsu:GSU0791"/>
<reference evidence="1 2" key="1">
    <citation type="journal article" date="2003" name="Science">
        <title>Genome of Geobacter sulfurreducens: metal reduction in subsurface environments.</title>
        <authorList>
            <person name="Methe B.A."/>
            <person name="Nelson K.E."/>
            <person name="Eisen J.A."/>
            <person name="Paulsen I.T."/>
            <person name="Nelson W."/>
            <person name="Heidelberg J.F."/>
            <person name="Wu D."/>
            <person name="Wu M."/>
            <person name="Ward N."/>
            <person name="Beanan M.J."/>
            <person name="Dodson R.J."/>
            <person name="Madupu R."/>
            <person name="Brinkac L.M."/>
            <person name="Daugherty S.C."/>
            <person name="DeBoy R.T."/>
            <person name="Durkin A.S."/>
            <person name="Gwinn M."/>
            <person name="Kolonay J.F."/>
            <person name="Sullivan S.A."/>
            <person name="Haft D.H."/>
            <person name="Selengut J."/>
            <person name="Davidsen T.M."/>
            <person name="Zafar N."/>
            <person name="White O."/>
            <person name="Tran B."/>
            <person name="Romero C."/>
            <person name="Forberger H.A."/>
            <person name="Weidman J."/>
            <person name="Khouri H."/>
            <person name="Feldblyum T.V."/>
            <person name="Utterback T.R."/>
            <person name="Van Aken S.E."/>
            <person name="Lovley D.R."/>
            <person name="Fraser C.M."/>
        </authorList>
    </citation>
    <scope>NUCLEOTIDE SEQUENCE [LARGE SCALE GENOMIC DNA]</scope>
    <source>
        <strain evidence="2">ATCC 51573 / DSM 12127 / PCA</strain>
    </source>
</reference>
<name>Q74F18_GEOSL</name>
<dbReference type="DNASU" id="2685211"/>
<dbReference type="OrthoDB" id="275146at2"/>
<dbReference type="PATRIC" id="fig|243231.5.peg.788"/>
<keyword evidence="2" id="KW-1185">Reference proteome</keyword>
<evidence type="ECO:0008006" key="3">
    <source>
        <dbReference type="Google" id="ProtNLM"/>
    </source>
</evidence>
<evidence type="ECO:0000313" key="1">
    <source>
        <dbReference type="EMBL" id="AAR34121.1"/>
    </source>
</evidence>
<evidence type="ECO:0000313" key="2">
    <source>
        <dbReference type="Proteomes" id="UP000000577"/>
    </source>
</evidence>
<proteinExistence type="predicted"/>
<dbReference type="Pfam" id="PF03692">
    <property type="entry name" value="CxxCxxCC"/>
    <property type="match status" value="1"/>
</dbReference>
<protein>
    <recommendedName>
        <fullName evidence="3">YkgJ family cysteine cluster protein</fullName>
    </recommendedName>
</protein>
<dbReference type="EMBL" id="AE017180">
    <property type="protein sequence ID" value="AAR34121.1"/>
    <property type="molecule type" value="Genomic_DNA"/>
</dbReference>
<organism evidence="1 2">
    <name type="scientific">Geobacter sulfurreducens (strain ATCC 51573 / DSM 12127 / PCA)</name>
    <dbReference type="NCBI Taxonomy" id="243231"/>
    <lineage>
        <taxon>Bacteria</taxon>
        <taxon>Pseudomonadati</taxon>
        <taxon>Thermodesulfobacteriota</taxon>
        <taxon>Desulfuromonadia</taxon>
        <taxon>Geobacterales</taxon>
        <taxon>Geobacteraceae</taxon>
        <taxon>Geobacter</taxon>
    </lineage>
</organism>